<sequence>MLKGIVLFALGVLIGGVASLAITNAKWDEDQRFRITSYREINDKYNALSAESHARPRRDESLANNSYDRRSIKSCMLNSTIRSQAIEMHLANRAMSDVEKGLFQPLVPVVLSSKEKSHQSRRIDLTQEAIKLDDECLDQARIRHNP</sequence>
<proteinExistence type="predicted"/>
<organism evidence="1">
    <name type="scientific">Xanthomonas hortorum pv. gardneri</name>
    <dbReference type="NCBI Taxonomy" id="2754056"/>
    <lineage>
        <taxon>Bacteria</taxon>
        <taxon>Pseudomonadati</taxon>
        <taxon>Pseudomonadota</taxon>
        <taxon>Gammaproteobacteria</taxon>
        <taxon>Lysobacterales</taxon>
        <taxon>Lysobacteraceae</taxon>
        <taxon>Xanthomonas</taxon>
    </lineage>
</organism>
<gene>
    <name evidence="1" type="ORF">CFBP8129_04170</name>
</gene>
<dbReference type="EMBL" id="LR828253">
    <property type="protein sequence ID" value="CAD0302826.1"/>
    <property type="molecule type" value="Genomic_DNA"/>
</dbReference>
<protein>
    <submittedName>
        <fullName evidence="1">Uncharacterized protein</fullName>
    </submittedName>
</protein>
<evidence type="ECO:0000313" key="1">
    <source>
        <dbReference type="EMBL" id="CAD0302831.1"/>
    </source>
</evidence>
<reference evidence="1" key="1">
    <citation type="submission" date="2020-07" db="EMBL/GenBank/DDBJ databases">
        <authorList>
            <person name="Pothier F. J."/>
        </authorList>
    </citation>
    <scope>NUCLEOTIDE SEQUENCE</scope>
    <source>
        <strain evidence="1">CFBP 8129</strain>
    </source>
</reference>
<dbReference type="EMBL" id="LR828253">
    <property type="protein sequence ID" value="CAD0302831.1"/>
    <property type="molecule type" value="Genomic_DNA"/>
</dbReference>
<accession>A0A6V7BL65</accession>
<name>A0A6V7BL65_9XANT</name>
<dbReference type="RefSeq" id="WP_006451701.1">
    <property type="nucleotide sequence ID" value="NZ_CP018728.1"/>
</dbReference>
<dbReference type="AlphaFoldDB" id="A0A6V7BL65"/>